<feature type="chain" id="PRO_5035736080" description="Galactose oxidase" evidence="2">
    <location>
        <begin position="28"/>
        <end position="539"/>
    </location>
</feature>
<dbReference type="Gene3D" id="2.130.10.80">
    <property type="entry name" value="Galactose oxidase/kelch, beta-propeller"/>
    <property type="match status" value="1"/>
</dbReference>
<gene>
    <name evidence="5" type="ORF">KC19_8G070500</name>
</gene>
<dbReference type="InterPro" id="IPR015202">
    <property type="entry name" value="GO-like_E_set"/>
</dbReference>
<dbReference type="InterPro" id="IPR011043">
    <property type="entry name" value="Gal_Oxase/kelch_b-propeller"/>
</dbReference>
<dbReference type="CDD" id="cd02851">
    <property type="entry name" value="E_set_GO_C"/>
    <property type="match status" value="1"/>
</dbReference>
<organism evidence="5 6">
    <name type="scientific">Ceratodon purpureus</name>
    <name type="common">Fire moss</name>
    <name type="synonym">Dicranum purpureum</name>
    <dbReference type="NCBI Taxonomy" id="3225"/>
    <lineage>
        <taxon>Eukaryota</taxon>
        <taxon>Viridiplantae</taxon>
        <taxon>Streptophyta</taxon>
        <taxon>Embryophyta</taxon>
        <taxon>Bryophyta</taxon>
        <taxon>Bryophytina</taxon>
        <taxon>Bryopsida</taxon>
        <taxon>Dicranidae</taxon>
        <taxon>Pseudoditrichales</taxon>
        <taxon>Ditrichaceae</taxon>
        <taxon>Ceratodon</taxon>
    </lineage>
</organism>
<protein>
    <recommendedName>
        <fullName evidence="7">Galactose oxidase</fullName>
    </recommendedName>
</protein>
<evidence type="ECO:0000259" key="4">
    <source>
        <dbReference type="Pfam" id="PF09118"/>
    </source>
</evidence>
<dbReference type="AlphaFoldDB" id="A0A8T0GW02"/>
<name>A0A8T0GW02_CERPU</name>
<dbReference type="Pfam" id="PF07250">
    <property type="entry name" value="Glyoxal_oxid_N"/>
    <property type="match status" value="1"/>
</dbReference>
<feature type="domain" description="Glyoxal oxidase N-terminal" evidence="3">
    <location>
        <begin position="44"/>
        <end position="429"/>
    </location>
</feature>
<keyword evidence="1 2" id="KW-0732">Signal</keyword>
<dbReference type="PANTHER" id="PTHR32208">
    <property type="entry name" value="SECRETED PROTEIN-RELATED"/>
    <property type="match status" value="1"/>
</dbReference>
<dbReference type="InterPro" id="IPR013783">
    <property type="entry name" value="Ig-like_fold"/>
</dbReference>
<accession>A0A8T0GW02</accession>
<dbReference type="PANTHER" id="PTHR32208:SF98">
    <property type="entry name" value="GLYOXAL OXIDASE N-TERMINAL DOMAIN-CONTAINING PROTEIN"/>
    <property type="match status" value="1"/>
</dbReference>
<evidence type="ECO:0000256" key="1">
    <source>
        <dbReference type="ARBA" id="ARBA00022729"/>
    </source>
</evidence>
<keyword evidence="6" id="KW-1185">Reference proteome</keyword>
<sequence length="539" mass="59694">MKPGSHFKDIAFWLVLVTASLLQLVDAQGGTWELLLKKAGIASMHTMITHYNTAIMLDRTNIGKSQIKLPNGRCRNRKDEQVLKHDCTAHSVMFDLDTNTVRALYIETDTWCSSGQFQYDGTMIQTGGDKDGVKKIRALVPCPADGNCDWHEYATSELEDPRWYATNQILPDGKTQIVIGGRKAYTYEFVPKRNKNEVAFDLKFLKDTKSPQDDNMYPFVHLLPDGNLYIFANRDSIVLNYKTNKVVRKFPVIPGEPRNYPSAGSSVMLPLLGSDDFAVVEVLVCGGAKAKAYRNVKGQYPCSITCGRMTVTDKKPEWVMEDMPMRRCMSDMTLLPNGDVIIINGAGRGSQGWERASKAVYNPVKYATYDPTARFETLAASEIARVYHSTSNLLTDGRILVAGSNTHEFYTFTGKYPTELRVEAFSPPYLAAGYNDVRPAITDAPGKVGYGDTFAVTFKVTVLKGALEMNMKSSPFVTHSYAMGQRMLKLKATAPVAAGAGFTVDVTAPPTAELAPPGYYMLFPVQNRIPGRAVWVQIG</sequence>
<proteinExistence type="predicted"/>
<reference evidence="5" key="1">
    <citation type="submission" date="2020-06" db="EMBL/GenBank/DDBJ databases">
        <title>WGS assembly of Ceratodon purpureus strain R40.</title>
        <authorList>
            <person name="Carey S.B."/>
            <person name="Jenkins J."/>
            <person name="Shu S."/>
            <person name="Lovell J.T."/>
            <person name="Sreedasyam A."/>
            <person name="Maumus F."/>
            <person name="Tiley G.P."/>
            <person name="Fernandez-Pozo N."/>
            <person name="Barry K."/>
            <person name="Chen C."/>
            <person name="Wang M."/>
            <person name="Lipzen A."/>
            <person name="Daum C."/>
            <person name="Saski C.A."/>
            <person name="Payton A.C."/>
            <person name="Mcbreen J.C."/>
            <person name="Conrad R.E."/>
            <person name="Kollar L.M."/>
            <person name="Olsson S."/>
            <person name="Huttunen S."/>
            <person name="Landis J.B."/>
            <person name="Wickett N.J."/>
            <person name="Johnson M.G."/>
            <person name="Rensing S.A."/>
            <person name="Grimwood J."/>
            <person name="Schmutz J."/>
            <person name="Mcdaniel S.F."/>
        </authorList>
    </citation>
    <scope>NUCLEOTIDE SEQUENCE</scope>
    <source>
        <strain evidence="5">R40</strain>
    </source>
</reference>
<evidence type="ECO:0000256" key="2">
    <source>
        <dbReference type="SAM" id="SignalP"/>
    </source>
</evidence>
<dbReference type="Proteomes" id="UP000822688">
    <property type="component" value="Chromosome 8"/>
</dbReference>
<comment type="caution">
    <text evidence="5">The sequence shown here is derived from an EMBL/GenBank/DDBJ whole genome shotgun (WGS) entry which is preliminary data.</text>
</comment>
<dbReference type="InterPro" id="IPR037293">
    <property type="entry name" value="Gal_Oxidase_central_sf"/>
</dbReference>
<dbReference type="InterPro" id="IPR014756">
    <property type="entry name" value="Ig_E-set"/>
</dbReference>
<dbReference type="Pfam" id="PF09118">
    <property type="entry name" value="GO-like_E_set"/>
    <property type="match status" value="1"/>
</dbReference>
<evidence type="ECO:0000313" key="6">
    <source>
        <dbReference type="Proteomes" id="UP000822688"/>
    </source>
</evidence>
<dbReference type="Gene3D" id="2.60.40.10">
    <property type="entry name" value="Immunoglobulins"/>
    <property type="match status" value="1"/>
</dbReference>
<evidence type="ECO:0000313" key="5">
    <source>
        <dbReference type="EMBL" id="KAG0563931.1"/>
    </source>
</evidence>
<dbReference type="InterPro" id="IPR009880">
    <property type="entry name" value="Glyoxal_oxidase_N"/>
</dbReference>
<evidence type="ECO:0008006" key="7">
    <source>
        <dbReference type="Google" id="ProtNLM"/>
    </source>
</evidence>
<dbReference type="SUPFAM" id="SSF81296">
    <property type="entry name" value="E set domains"/>
    <property type="match status" value="1"/>
</dbReference>
<dbReference type="EMBL" id="CM026429">
    <property type="protein sequence ID" value="KAG0563931.1"/>
    <property type="molecule type" value="Genomic_DNA"/>
</dbReference>
<feature type="domain" description="Galactose oxidase-like Early set" evidence="4">
    <location>
        <begin position="438"/>
        <end position="538"/>
    </location>
</feature>
<feature type="signal peptide" evidence="2">
    <location>
        <begin position="1"/>
        <end position="27"/>
    </location>
</feature>
<evidence type="ECO:0000259" key="3">
    <source>
        <dbReference type="Pfam" id="PF07250"/>
    </source>
</evidence>
<dbReference type="SUPFAM" id="SSF50965">
    <property type="entry name" value="Galactose oxidase, central domain"/>
    <property type="match status" value="1"/>
</dbReference>